<evidence type="ECO:0000256" key="1">
    <source>
        <dbReference type="ARBA" id="ARBA00002791"/>
    </source>
</evidence>
<evidence type="ECO:0000256" key="12">
    <source>
        <dbReference type="SAM" id="Phobius"/>
    </source>
</evidence>
<feature type="domain" description="Ribophorin II third" evidence="14">
    <location>
        <begin position="416"/>
        <end position="506"/>
    </location>
</feature>
<dbReference type="EMBL" id="HBIU01015877">
    <property type="protein sequence ID" value="CAE0628717.1"/>
    <property type="molecule type" value="Transcribed_RNA"/>
</dbReference>
<dbReference type="InterPro" id="IPR055374">
    <property type="entry name" value="Ribophorin_II_3rd"/>
</dbReference>
<keyword evidence="8 12" id="KW-1133">Transmembrane helix</keyword>
<keyword evidence="7" id="KW-0256">Endoplasmic reticulum</keyword>
<dbReference type="UniPathway" id="UPA00378"/>
<dbReference type="Pfam" id="PF25147">
    <property type="entry name" value="Ribophorin_II_C"/>
    <property type="match status" value="1"/>
</dbReference>
<name>A0A6S9FJW3_HETAK</name>
<evidence type="ECO:0000256" key="11">
    <source>
        <dbReference type="ARBA" id="ARBA00032139"/>
    </source>
</evidence>
<feature type="transmembrane region" description="Helical" evidence="12">
    <location>
        <begin position="620"/>
        <end position="642"/>
    </location>
</feature>
<reference evidence="16" key="1">
    <citation type="submission" date="2021-01" db="EMBL/GenBank/DDBJ databases">
        <authorList>
            <person name="Corre E."/>
            <person name="Pelletier E."/>
            <person name="Niang G."/>
            <person name="Scheremetjew M."/>
            <person name="Finn R."/>
            <person name="Kale V."/>
            <person name="Holt S."/>
            <person name="Cochrane G."/>
            <person name="Meng A."/>
            <person name="Brown T."/>
            <person name="Cohen L."/>
        </authorList>
    </citation>
    <scope>NUCLEOTIDE SEQUENCE</scope>
    <source>
        <strain evidence="16">CCMP3107</strain>
    </source>
</reference>
<comment type="pathway">
    <text evidence="3">Protein modification; protein glycosylation.</text>
</comment>
<comment type="similarity">
    <text evidence="4">Belongs to the SWP1 family.</text>
</comment>
<evidence type="ECO:0000256" key="2">
    <source>
        <dbReference type="ARBA" id="ARBA00004477"/>
    </source>
</evidence>
<evidence type="ECO:0000259" key="15">
    <source>
        <dbReference type="Pfam" id="PF25147"/>
    </source>
</evidence>
<feature type="signal peptide" evidence="13">
    <location>
        <begin position="1"/>
        <end position="21"/>
    </location>
</feature>
<keyword evidence="6 13" id="KW-0732">Signal</keyword>
<evidence type="ECO:0000256" key="3">
    <source>
        <dbReference type="ARBA" id="ARBA00004922"/>
    </source>
</evidence>
<dbReference type="InterPro" id="IPR056790">
    <property type="entry name" value="Ribophorin_II_C"/>
</dbReference>
<dbReference type="PANTHER" id="PTHR12640:SF0">
    <property type="entry name" value="DOLICHYL-DIPHOSPHOOLIGOSACCHARIDE--PROTEIN GLYCOSYLTRANSFERASE SUBUNIT 2"/>
    <property type="match status" value="1"/>
</dbReference>
<comment type="subcellular location">
    <subcellularLocation>
        <location evidence="2">Endoplasmic reticulum membrane</location>
        <topology evidence="2">Multi-pass membrane protein</topology>
    </subcellularLocation>
</comment>
<evidence type="ECO:0000256" key="13">
    <source>
        <dbReference type="SAM" id="SignalP"/>
    </source>
</evidence>
<evidence type="ECO:0000256" key="4">
    <source>
        <dbReference type="ARBA" id="ARBA00009038"/>
    </source>
</evidence>
<evidence type="ECO:0000256" key="9">
    <source>
        <dbReference type="ARBA" id="ARBA00023136"/>
    </source>
</evidence>
<organism evidence="16">
    <name type="scientific">Heterosigma akashiwo</name>
    <name type="common">Chromophytic alga</name>
    <name type="synonym">Heterosigma carterae</name>
    <dbReference type="NCBI Taxonomy" id="2829"/>
    <lineage>
        <taxon>Eukaryota</taxon>
        <taxon>Sar</taxon>
        <taxon>Stramenopiles</taxon>
        <taxon>Ochrophyta</taxon>
        <taxon>Raphidophyceae</taxon>
        <taxon>Chattonellales</taxon>
        <taxon>Chattonellaceae</taxon>
        <taxon>Heterosigma</taxon>
    </lineage>
</organism>
<evidence type="ECO:0000256" key="7">
    <source>
        <dbReference type="ARBA" id="ARBA00022824"/>
    </source>
</evidence>
<dbReference type="InterPro" id="IPR008814">
    <property type="entry name" value="Swp1"/>
</dbReference>
<gene>
    <name evidence="16" type="ORF">HAKA00212_LOCUS7399</name>
</gene>
<comment type="function">
    <text evidence="1">Subunit of the oligosaccharyl transferase (OST) complex that catalyzes the initial transfer of a defined glycan (Glc(3)Man(9)GlcNAc(2) in eukaryotes) from the lipid carrier dolichol-pyrophosphate to an asparagine residue within an Asn-X-Ser/Thr consensus motif in nascent polypeptide chains, the first step in protein N-glycosylation. N-glycosylation occurs cotranslationally and the complex associates with the Sec61 complex at the channel-forming translocon complex that mediates protein translocation across the endoplasmic reticulum (ER). All subunits are required for a maximal enzyme activity.</text>
</comment>
<dbReference type="Pfam" id="PF23860">
    <property type="entry name" value="Ribophorin_II_3rd"/>
    <property type="match status" value="1"/>
</dbReference>
<evidence type="ECO:0000259" key="14">
    <source>
        <dbReference type="Pfam" id="PF23860"/>
    </source>
</evidence>
<proteinExistence type="inferred from homology"/>
<protein>
    <recommendedName>
        <fullName evidence="11">Ribophorin II</fullName>
    </recommendedName>
    <alternativeName>
        <fullName evidence="10">Ribophorin-2</fullName>
    </alternativeName>
</protein>
<dbReference type="GO" id="GO:0008250">
    <property type="term" value="C:oligosaccharyltransferase complex"/>
    <property type="evidence" value="ECO:0007669"/>
    <property type="project" value="InterPro"/>
</dbReference>
<evidence type="ECO:0000256" key="5">
    <source>
        <dbReference type="ARBA" id="ARBA00022692"/>
    </source>
</evidence>
<dbReference type="AlphaFoldDB" id="A0A6S9FJW3"/>
<feature type="transmembrane region" description="Helical" evidence="12">
    <location>
        <begin position="551"/>
        <end position="574"/>
    </location>
</feature>
<feature type="domain" description="Ribophorin II C-terminal" evidence="15">
    <location>
        <begin position="541"/>
        <end position="640"/>
    </location>
</feature>
<feature type="transmembrane region" description="Helical" evidence="12">
    <location>
        <begin position="581"/>
        <end position="608"/>
    </location>
</feature>
<accession>A0A6S9FJW3</accession>
<dbReference type="PANTHER" id="PTHR12640">
    <property type="entry name" value="RIBOPHORIN II"/>
    <property type="match status" value="1"/>
</dbReference>
<evidence type="ECO:0000256" key="10">
    <source>
        <dbReference type="ARBA" id="ARBA00030078"/>
    </source>
</evidence>
<dbReference type="GO" id="GO:0006487">
    <property type="term" value="P:protein N-linked glycosylation"/>
    <property type="evidence" value="ECO:0007669"/>
    <property type="project" value="TreeGrafter"/>
</dbReference>
<keyword evidence="5 12" id="KW-0812">Transmembrane</keyword>
<keyword evidence="9 12" id="KW-0472">Membrane</keyword>
<evidence type="ECO:0000256" key="8">
    <source>
        <dbReference type="ARBA" id="ARBA00022989"/>
    </source>
</evidence>
<feature type="chain" id="PRO_5044283263" description="Ribophorin II" evidence="13">
    <location>
        <begin position="22"/>
        <end position="653"/>
    </location>
</feature>
<sequence length="653" mass="67346">MTGFWGAVLLLVFCFNTFCFAQVGEGFSSEDAATFKGLAEAVLNDITNSSPGKVNSAVKLLLDLEGNVSDAHKASVCSSSANHLFSAGQDVKTAYYALSTTNLLGCPPASASDTTKTAMTTLLGLSDPSLNELYFAVMLDLESTQGKTLNLGAVKASLADLSNNGLYADDVEGVATISNSWRVLNMLQALLGAFQNDADLEQLAVAHLEYLPTAADDDIADAKLLAGLVSLQPGLKLKSKQTRAIVGDLVALKHTPSVCTAMKVYRAFRAAATLPNAPLVLKLPASTVAYAKAGVSVDVQVQDLLGAPAAVGEVALAHLVSDEGDEDAARRPFAARGADLFSQTLALEPAAYQLDVEVATAAGGKAKFRKRLVVTIPLEVRGVAVGVDAAAAPSGEGEEWRGRFGPGARAAAAAGHWLQVAFDVVDAEGQAFAPHQAFVQLVHAETGLATYFVAAPDGAGRLRAAVRLAEEAPTLMHRSGTYRVALQVGDAVAAAAVGADLGEVELALPAENVKDPPLYKRALLYESDTTLAALPEKQHTFRPPARRGHPALASLFALAVAAAGAVLVGALLAAGGNLRGLAALGAAGAWALAFQGCLGATLLLFALYWLRLTMAACLTYLAPLALATMFVGHRALAALAALGGGGGGKEKVQ</sequence>
<evidence type="ECO:0000313" key="16">
    <source>
        <dbReference type="EMBL" id="CAE0628717.1"/>
    </source>
</evidence>
<evidence type="ECO:0000256" key="6">
    <source>
        <dbReference type="ARBA" id="ARBA00022729"/>
    </source>
</evidence>